<dbReference type="EMBL" id="JASCZI010243375">
    <property type="protein sequence ID" value="MED6213109.1"/>
    <property type="molecule type" value="Genomic_DNA"/>
</dbReference>
<organism evidence="1 2">
    <name type="scientific">Stylosanthes scabra</name>
    <dbReference type="NCBI Taxonomy" id="79078"/>
    <lineage>
        <taxon>Eukaryota</taxon>
        <taxon>Viridiplantae</taxon>
        <taxon>Streptophyta</taxon>
        <taxon>Embryophyta</taxon>
        <taxon>Tracheophyta</taxon>
        <taxon>Spermatophyta</taxon>
        <taxon>Magnoliopsida</taxon>
        <taxon>eudicotyledons</taxon>
        <taxon>Gunneridae</taxon>
        <taxon>Pentapetalae</taxon>
        <taxon>rosids</taxon>
        <taxon>fabids</taxon>
        <taxon>Fabales</taxon>
        <taxon>Fabaceae</taxon>
        <taxon>Papilionoideae</taxon>
        <taxon>50 kb inversion clade</taxon>
        <taxon>dalbergioids sensu lato</taxon>
        <taxon>Dalbergieae</taxon>
        <taxon>Pterocarpus clade</taxon>
        <taxon>Stylosanthes</taxon>
    </lineage>
</organism>
<dbReference type="Proteomes" id="UP001341840">
    <property type="component" value="Unassembled WGS sequence"/>
</dbReference>
<protein>
    <submittedName>
        <fullName evidence="1">Uncharacterized protein</fullName>
    </submittedName>
</protein>
<comment type="caution">
    <text evidence="1">The sequence shown here is derived from an EMBL/GenBank/DDBJ whole genome shotgun (WGS) entry which is preliminary data.</text>
</comment>
<sequence>MSEFSIQRSDKSSGPTVLQRNTAKLAKRLPGSRATMLQGYWATNEILKTMAPRLHGSENLELPGYLAVSRKVKLSEVLSNVVPWFRRSRFKSDTPQLQLAEKRQTKPTAEACETNPIVKRNAMHMASKHLRQCANA</sequence>
<keyword evidence="2" id="KW-1185">Reference proteome</keyword>
<evidence type="ECO:0000313" key="1">
    <source>
        <dbReference type="EMBL" id="MED6213109.1"/>
    </source>
</evidence>
<name>A0ABU6YSE2_9FABA</name>
<reference evidence="1 2" key="1">
    <citation type="journal article" date="2023" name="Plants (Basel)">
        <title>Bridging the Gap: Combining Genomics and Transcriptomics Approaches to Understand Stylosanthes scabra, an Orphan Legume from the Brazilian Caatinga.</title>
        <authorList>
            <person name="Ferreira-Neto J.R.C."/>
            <person name="da Silva M.D."/>
            <person name="Binneck E."/>
            <person name="de Melo N.F."/>
            <person name="da Silva R.H."/>
            <person name="de Melo A.L.T.M."/>
            <person name="Pandolfi V."/>
            <person name="Bustamante F.O."/>
            <person name="Brasileiro-Vidal A.C."/>
            <person name="Benko-Iseppon A.M."/>
        </authorList>
    </citation>
    <scope>NUCLEOTIDE SEQUENCE [LARGE SCALE GENOMIC DNA]</scope>
    <source>
        <tissue evidence="1">Leaves</tissue>
    </source>
</reference>
<proteinExistence type="predicted"/>
<accession>A0ABU6YSE2</accession>
<gene>
    <name evidence="1" type="ORF">PIB30_090107</name>
</gene>
<evidence type="ECO:0000313" key="2">
    <source>
        <dbReference type="Proteomes" id="UP001341840"/>
    </source>
</evidence>